<organism evidence="1 2">
    <name type="scientific">Medicago truncatula</name>
    <name type="common">Barrel medic</name>
    <name type="synonym">Medicago tribuloides</name>
    <dbReference type="NCBI Taxonomy" id="3880"/>
    <lineage>
        <taxon>Eukaryota</taxon>
        <taxon>Viridiplantae</taxon>
        <taxon>Streptophyta</taxon>
        <taxon>Embryophyta</taxon>
        <taxon>Tracheophyta</taxon>
        <taxon>Spermatophyta</taxon>
        <taxon>Magnoliopsida</taxon>
        <taxon>eudicotyledons</taxon>
        <taxon>Gunneridae</taxon>
        <taxon>Pentapetalae</taxon>
        <taxon>rosids</taxon>
        <taxon>fabids</taxon>
        <taxon>Fabales</taxon>
        <taxon>Fabaceae</taxon>
        <taxon>Papilionoideae</taxon>
        <taxon>50 kb inversion clade</taxon>
        <taxon>NPAAA clade</taxon>
        <taxon>Hologalegina</taxon>
        <taxon>IRL clade</taxon>
        <taxon>Trifolieae</taxon>
        <taxon>Medicago</taxon>
    </lineage>
</organism>
<dbReference type="Gramene" id="rna13441">
    <property type="protein sequence ID" value="RHN65587.1"/>
    <property type="gene ID" value="gene13441"/>
</dbReference>
<sequence>MPITETVEQIPCCIKFLQELLKTNANLSEEEFISLSSEFHHTYEVPAVVRFDGEGCFTLPVRIRGKYIEDGLFDSGSNANLTSVTKANELGN</sequence>
<proteinExistence type="predicted"/>
<evidence type="ECO:0000313" key="2">
    <source>
        <dbReference type="Proteomes" id="UP000265566"/>
    </source>
</evidence>
<gene>
    <name evidence="1" type="ORF">MtrunA17_Chr3g0081491</name>
</gene>
<evidence type="ECO:0000313" key="1">
    <source>
        <dbReference type="EMBL" id="RHN65587.1"/>
    </source>
</evidence>
<comment type="caution">
    <text evidence="1">The sequence shown here is derived from an EMBL/GenBank/DDBJ whole genome shotgun (WGS) entry which is preliminary data.</text>
</comment>
<dbReference type="Proteomes" id="UP000265566">
    <property type="component" value="Chromosome 3"/>
</dbReference>
<protein>
    <submittedName>
        <fullName evidence="1">Uncharacterized protein</fullName>
    </submittedName>
</protein>
<dbReference type="EMBL" id="PSQE01000003">
    <property type="protein sequence ID" value="RHN65587.1"/>
    <property type="molecule type" value="Genomic_DNA"/>
</dbReference>
<name>A0A396IRL1_MEDTR</name>
<accession>A0A396IRL1</accession>
<dbReference type="AlphaFoldDB" id="A0A396IRL1"/>
<reference evidence="2" key="1">
    <citation type="journal article" date="2018" name="Nat. Plants">
        <title>Whole-genome landscape of Medicago truncatula symbiotic genes.</title>
        <authorList>
            <person name="Pecrix Y."/>
            <person name="Staton S.E."/>
            <person name="Sallet E."/>
            <person name="Lelandais-Briere C."/>
            <person name="Moreau S."/>
            <person name="Carrere S."/>
            <person name="Blein T."/>
            <person name="Jardinaud M.F."/>
            <person name="Latrasse D."/>
            <person name="Zouine M."/>
            <person name="Zahm M."/>
            <person name="Kreplak J."/>
            <person name="Mayjonade B."/>
            <person name="Satge C."/>
            <person name="Perez M."/>
            <person name="Cauet S."/>
            <person name="Marande W."/>
            <person name="Chantry-Darmon C."/>
            <person name="Lopez-Roques C."/>
            <person name="Bouchez O."/>
            <person name="Berard A."/>
            <person name="Debelle F."/>
            <person name="Munos S."/>
            <person name="Bendahmane A."/>
            <person name="Berges H."/>
            <person name="Niebel A."/>
            <person name="Buitink J."/>
            <person name="Frugier F."/>
            <person name="Benhamed M."/>
            <person name="Crespi M."/>
            <person name="Gouzy J."/>
            <person name="Gamas P."/>
        </authorList>
    </citation>
    <scope>NUCLEOTIDE SEQUENCE [LARGE SCALE GENOMIC DNA]</scope>
    <source>
        <strain evidence="2">cv. Jemalong A17</strain>
    </source>
</reference>